<accession>A0A183W8A5</accession>
<dbReference type="WBParaSite" id="TREG1_7090.1">
    <property type="protein sequence ID" value="TREG1_7090.1"/>
    <property type="gene ID" value="TREG1_7090"/>
</dbReference>
<organism evidence="1 2">
    <name type="scientific">Trichobilharzia regenti</name>
    <name type="common">Nasal bird schistosome</name>
    <dbReference type="NCBI Taxonomy" id="157069"/>
    <lineage>
        <taxon>Eukaryota</taxon>
        <taxon>Metazoa</taxon>
        <taxon>Spiralia</taxon>
        <taxon>Lophotrochozoa</taxon>
        <taxon>Platyhelminthes</taxon>
        <taxon>Trematoda</taxon>
        <taxon>Digenea</taxon>
        <taxon>Strigeidida</taxon>
        <taxon>Schistosomatoidea</taxon>
        <taxon>Schistosomatidae</taxon>
        <taxon>Trichobilharzia</taxon>
    </lineage>
</organism>
<proteinExistence type="predicted"/>
<dbReference type="PANTHER" id="PTHR31097">
    <property type="entry name" value="SI:DKEY-276J7.1"/>
    <property type="match status" value="1"/>
</dbReference>
<evidence type="ECO:0000313" key="1">
    <source>
        <dbReference type="Proteomes" id="UP000050795"/>
    </source>
</evidence>
<evidence type="ECO:0000313" key="2">
    <source>
        <dbReference type="WBParaSite" id="TREG1_7090.1"/>
    </source>
</evidence>
<dbReference type="Proteomes" id="UP000050795">
    <property type="component" value="Unassembled WGS sequence"/>
</dbReference>
<keyword evidence="1" id="KW-1185">Reference proteome</keyword>
<reference evidence="2" key="2">
    <citation type="submission" date="2023-11" db="UniProtKB">
        <authorList>
            <consortium name="WormBaseParasite"/>
        </authorList>
    </citation>
    <scope>IDENTIFICATION</scope>
</reference>
<dbReference type="Pfam" id="PF17662">
    <property type="entry name" value="DUF5524"/>
    <property type="match status" value="1"/>
</dbReference>
<name>A0A183W8A5_TRIRE</name>
<dbReference type="AlphaFoldDB" id="A0A183W8A5"/>
<dbReference type="OrthoDB" id="10012494at2759"/>
<dbReference type="PANTHER" id="PTHR31097:SF2">
    <property type="entry name" value="CHROMOSOME 7 OPEN READING FRAME 57"/>
    <property type="match status" value="1"/>
</dbReference>
<sequence length="258" mass="29673">MSMQTNLKDVGWMCHVVPLRKNKAPQPAPPISQIPSIGFMPEDAYPEKKPTMYFKSTDSPYVQLSKMGGRPDLLCFKENERNNGPPAPYCRCEWYYLEDNALEDKQNRKEESKHVFKVPFYMSDSSVCPTKKKELTKPIVSSTPPPLQKQKKPKKCCKLPSHRIGYAEYNRKPTKISIAKYVRDPAQPIVFPKSDVTKCNPTNLSKLLANEYTSDYDYYQKQWKEVKNYYKSKGDPCVLEKSPFKKTTLGPVGNDVKL</sequence>
<reference evidence="1" key="1">
    <citation type="submission" date="2022-06" db="EMBL/GenBank/DDBJ databases">
        <authorList>
            <person name="Berger JAMES D."/>
            <person name="Berger JAMES D."/>
        </authorList>
    </citation>
    <scope>NUCLEOTIDE SEQUENCE [LARGE SCALE GENOMIC DNA]</scope>
</reference>
<protein>
    <submittedName>
        <fullName evidence="2">Enkurin domain-containing protein</fullName>
    </submittedName>
</protein>
<dbReference type="InterPro" id="IPR040247">
    <property type="entry name" value="DUF5524"/>
</dbReference>